<evidence type="ECO:0000256" key="7">
    <source>
        <dbReference type="ARBA" id="ARBA00022519"/>
    </source>
</evidence>
<comment type="subcellular location">
    <subcellularLocation>
        <location evidence="2">Cell inner membrane</location>
        <topology evidence="2">Multi-pass membrane protein</topology>
    </subcellularLocation>
</comment>
<name>A0ABR6RB71_9BURK</name>
<comment type="catalytic activity">
    <reaction evidence="14 15">
        <text>NAD(+) + NADPH + H(+)(in) = NADH + NADP(+) + H(+)(out)</text>
        <dbReference type="Rhea" id="RHEA:47992"/>
        <dbReference type="ChEBI" id="CHEBI:15378"/>
        <dbReference type="ChEBI" id="CHEBI:57540"/>
        <dbReference type="ChEBI" id="CHEBI:57783"/>
        <dbReference type="ChEBI" id="CHEBI:57945"/>
        <dbReference type="ChEBI" id="CHEBI:58349"/>
        <dbReference type="EC" id="7.1.1.1"/>
    </reaction>
</comment>
<dbReference type="SUPFAM" id="SSF52467">
    <property type="entry name" value="DHS-like NAD/FAD-binding domain"/>
    <property type="match status" value="1"/>
</dbReference>
<evidence type="ECO:0000256" key="14">
    <source>
        <dbReference type="ARBA" id="ARBA00048202"/>
    </source>
</evidence>
<comment type="caution">
    <text evidence="18">The sequence shown here is derived from an EMBL/GenBank/DDBJ whole genome shotgun (WGS) entry which is preliminary data.</text>
</comment>
<evidence type="ECO:0000256" key="12">
    <source>
        <dbReference type="ARBA" id="ARBA00023027"/>
    </source>
</evidence>
<evidence type="ECO:0000313" key="18">
    <source>
        <dbReference type="EMBL" id="MBB6576407.1"/>
    </source>
</evidence>
<dbReference type="NCBIfam" id="NF006974">
    <property type="entry name" value="PRK09444.1"/>
    <property type="match status" value="1"/>
</dbReference>
<evidence type="ECO:0000256" key="10">
    <source>
        <dbReference type="ARBA" id="ARBA00022967"/>
    </source>
</evidence>
<feature type="transmembrane region" description="Helical" evidence="16">
    <location>
        <begin position="189"/>
        <end position="211"/>
    </location>
</feature>
<dbReference type="Gene3D" id="3.40.50.1220">
    <property type="entry name" value="TPP-binding domain"/>
    <property type="match status" value="1"/>
</dbReference>
<keyword evidence="8 16" id="KW-0812">Transmembrane</keyword>
<dbReference type="PANTHER" id="PTHR44758:SF1">
    <property type="entry name" value="NAD(P) TRANSHYDROGENASE SUBUNIT BETA"/>
    <property type="match status" value="1"/>
</dbReference>
<dbReference type="GO" id="GO:0016491">
    <property type="term" value="F:oxidoreductase activity"/>
    <property type="evidence" value="ECO:0007669"/>
    <property type="project" value="UniProtKB-KW"/>
</dbReference>
<comment type="function">
    <text evidence="1 15">The transhydrogenation between NADH and NADP is coupled to respiration and ATP hydrolysis and functions as a proton pump across the membrane.</text>
</comment>
<evidence type="ECO:0000256" key="8">
    <source>
        <dbReference type="ARBA" id="ARBA00022692"/>
    </source>
</evidence>
<gene>
    <name evidence="18" type="ORF">HNP33_000455</name>
</gene>
<organism evidence="18 19">
    <name type="scientific">Comamonas odontotermitis</name>
    <dbReference type="NCBI Taxonomy" id="379895"/>
    <lineage>
        <taxon>Bacteria</taxon>
        <taxon>Pseudomonadati</taxon>
        <taxon>Pseudomonadota</taxon>
        <taxon>Betaproteobacteria</taxon>
        <taxon>Burkholderiales</taxon>
        <taxon>Comamonadaceae</taxon>
        <taxon>Comamonas</taxon>
    </lineage>
</organism>
<protein>
    <recommendedName>
        <fullName evidence="5 15">NAD(P) transhydrogenase subunit beta</fullName>
        <ecNumber evidence="4 15">7.1.1.1</ecNumber>
    </recommendedName>
    <alternativeName>
        <fullName evidence="15">Nicotinamide nucleotide transhydrogenase subunit beta</fullName>
    </alternativeName>
</protein>
<comment type="similarity">
    <text evidence="3 15">Belongs to the PNT beta subunit family.</text>
</comment>
<feature type="transmembrane region" description="Helical" evidence="16">
    <location>
        <begin position="6"/>
        <end position="23"/>
    </location>
</feature>
<feature type="transmembrane region" description="Helical" evidence="16">
    <location>
        <begin position="58"/>
        <end position="76"/>
    </location>
</feature>
<keyword evidence="19" id="KW-1185">Reference proteome</keyword>
<evidence type="ECO:0000256" key="13">
    <source>
        <dbReference type="ARBA" id="ARBA00023136"/>
    </source>
</evidence>
<evidence type="ECO:0000256" key="2">
    <source>
        <dbReference type="ARBA" id="ARBA00004429"/>
    </source>
</evidence>
<evidence type="ECO:0000256" key="15">
    <source>
        <dbReference type="PIRNR" id="PIRNR000204"/>
    </source>
</evidence>
<accession>A0ABR6RB71</accession>
<evidence type="ECO:0000256" key="16">
    <source>
        <dbReference type="SAM" id="Phobius"/>
    </source>
</evidence>
<evidence type="ECO:0000256" key="6">
    <source>
        <dbReference type="ARBA" id="ARBA00022475"/>
    </source>
</evidence>
<dbReference type="EC" id="7.1.1.1" evidence="4 15"/>
<dbReference type="PIRSF" id="PIRSF000204">
    <property type="entry name" value="PNTB"/>
    <property type="match status" value="1"/>
</dbReference>
<dbReference type="Proteomes" id="UP000562492">
    <property type="component" value="Unassembled WGS sequence"/>
</dbReference>
<evidence type="ECO:0000256" key="3">
    <source>
        <dbReference type="ARBA" id="ARBA00007919"/>
    </source>
</evidence>
<dbReference type="PANTHER" id="PTHR44758">
    <property type="entry name" value="NAD(P) TRANSHYDROGENASE SUBUNIT BETA"/>
    <property type="match status" value="1"/>
</dbReference>
<dbReference type="RefSeq" id="WP_184704864.1">
    <property type="nucleotide sequence ID" value="NZ_JACHKZ010000002.1"/>
</dbReference>
<keyword evidence="12 15" id="KW-0520">NAD</keyword>
<keyword evidence="9 15" id="KW-0521">NADP</keyword>
<keyword evidence="10 15" id="KW-1278">Translocase</keyword>
<feature type="transmembrane region" description="Helical" evidence="16">
    <location>
        <begin position="35"/>
        <end position="52"/>
    </location>
</feature>
<dbReference type="InterPro" id="IPR029035">
    <property type="entry name" value="DHS-like_NAD/FAD-binding_dom"/>
</dbReference>
<keyword evidence="13 15" id="KW-0472">Membrane</keyword>
<dbReference type="InterPro" id="IPR034300">
    <property type="entry name" value="PNTB-like"/>
</dbReference>
<evidence type="ECO:0000256" key="1">
    <source>
        <dbReference type="ARBA" id="ARBA00003943"/>
    </source>
</evidence>
<keyword evidence="7 15" id="KW-0997">Cell inner membrane</keyword>
<keyword evidence="18" id="KW-0560">Oxidoreductase</keyword>
<feature type="transmembrane region" description="Helical" evidence="16">
    <location>
        <begin position="218"/>
        <end position="236"/>
    </location>
</feature>
<sequence length="470" mass="49327">MSQSMATVAYLGAAILFVLSLGGLSNPETSRRGNLFGMIGMALAVLATVFGPRVSPSGIAWIVIALVIGGGIGLYAARVVKMTQMPELVALMHSLVGLAACLVGYASYVDTSVQFTGAEKAIHEVEIYVGILIGAVTFSGSLIAFGKLNGRIGGKPLLLPGRHWLNLVALLVVIWLGKQFLGAHDVQAGMLPLVVMTVIALLFGVHMVMAIGGADMPVVVSMLNSYSGWAAAATGFMLSNDLLIVTGALVGSSGAILSYIMCQAMNRNFISVIAGGFGSGAGTPAKKGDAAEPQGEVVPVTAVETAELLREAKSVVIVPGYGMAVAQAQHTVNEIVKTLRERGVNVRFAIHPVAGRMPGHMNVLLAEAKVPYDIVLEMDEINEDFPDTDVAMVIGANDIVNPAAQDDPASPIAGMPVLEVWKARHSIVMKRSMASGYAGVDNPLFYKENNRMLFGDAKKMLDEVLAALRA</sequence>
<reference evidence="18 19" key="1">
    <citation type="submission" date="2020-08" db="EMBL/GenBank/DDBJ databases">
        <title>Functional genomics of gut bacteria from endangered species of beetles.</title>
        <authorList>
            <person name="Carlos-Shanley C."/>
        </authorList>
    </citation>
    <scope>NUCLEOTIDE SEQUENCE [LARGE SCALE GENOMIC DNA]</scope>
    <source>
        <strain evidence="18 19">S00124</strain>
    </source>
</reference>
<feature type="transmembrane region" description="Helical" evidence="16">
    <location>
        <begin position="88"/>
        <end position="107"/>
    </location>
</feature>
<proteinExistence type="inferred from homology"/>
<evidence type="ECO:0000259" key="17">
    <source>
        <dbReference type="Pfam" id="PF02233"/>
    </source>
</evidence>
<feature type="transmembrane region" description="Helical" evidence="16">
    <location>
        <begin position="242"/>
        <end position="262"/>
    </location>
</feature>
<dbReference type="EMBL" id="JACHKZ010000002">
    <property type="protein sequence ID" value="MBB6576407.1"/>
    <property type="molecule type" value="Genomic_DNA"/>
</dbReference>
<dbReference type="Pfam" id="PF02233">
    <property type="entry name" value="PNTB"/>
    <property type="match status" value="1"/>
</dbReference>
<feature type="domain" description="NADP transhydrogenase beta-like" evidence="17">
    <location>
        <begin position="7"/>
        <end position="466"/>
    </location>
</feature>
<feature type="transmembrane region" description="Helical" evidence="16">
    <location>
        <begin position="127"/>
        <end position="145"/>
    </location>
</feature>
<evidence type="ECO:0000256" key="5">
    <source>
        <dbReference type="ARBA" id="ARBA00014581"/>
    </source>
</evidence>
<evidence type="ECO:0000256" key="11">
    <source>
        <dbReference type="ARBA" id="ARBA00022989"/>
    </source>
</evidence>
<dbReference type="InterPro" id="IPR012136">
    <property type="entry name" value="NADH_DH_b"/>
</dbReference>
<feature type="transmembrane region" description="Helical" evidence="16">
    <location>
        <begin position="157"/>
        <end position="177"/>
    </location>
</feature>
<evidence type="ECO:0000256" key="9">
    <source>
        <dbReference type="ARBA" id="ARBA00022857"/>
    </source>
</evidence>
<evidence type="ECO:0000256" key="4">
    <source>
        <dbReference type="ARBA" id="ARBA00012943"/>
    </source>
</evidence>
<keyword evidence="11 16" id="KW-1133">Transmembrane helix</keyword>
<keyword evidence="6 15" id="KW-1003">Cell membrane</keyword>
<evidence type="ECO:0000313" key="19">
    <source>
        <dbReference type="Proteomes" id="UP000562492"/>
    </source>
</evidence>